<dbReference type="PROSITE" id="PS50088">
    <property type="entry name" value="ANK_REPEAT"/>
    <property type="match status" value="2"/>
</dbReference>
<organism evidence="4 5">
    <name type="scientific">Lottia gigantea</name>
    <name type="common">Giant owl limpet</name>
    <dbReference type="NCBI Taxonomy" id="225164"/>
    <lineage>
        <taxon>Eukaryota</taxon>
        <taxon>Metazoa</taxon>
        <taxon>Spiralia</taxon>
        <taxon>Lophotrochozoa</taxon>
        <taxon>Mollusca</taxon>
        <taxon>Gastropoda</taxon>
        <taxon>Patellogastropoda</taxon>
        <taxon>Lottioidea</taxon>
        <taxon>Lottiidae</taxon>
        <taxon>Lottia</taxon>
    </lineage>
</organism>
<dbReference type="OMA" id="DAIWPFF"/>
<dbReference type="Proteomes" id="UP000030746">
    <property type="component" value="Unassembled WGS sequence"/>
</dbReference>
<evidence type="ECO:0000313" key="4">
    <source>
        <dbReference type="EMBL" id="ESP03986.1"/>
    </source>
</evidence>
<protein>
    <submittedName>
        <fullName evidence="4">Uncharacterized protein</fullName>
    </submittedName>
</protein>
<evidence type="ECO:0000313" key="5">
    <source>
        <dbReference type="Proteomes" id="UP000030746"/>
    </source>
</evidence>
<dbReference type="CTD" id="20245601"/>
<dbReference type="STRING" id="225164.V4B9D8"/>
<dbReference type="SMART" id="SM00248">
    <property type="entry name" value="ANK"/>
    <property type="match status" value="2"/>
</dbReference>
<sequence>MTPLSIAAFWGYADIVEYLLDIGAEINKCNTGNNWTPLHCAAFQGHGKVIMYLMKHGPDLYIKDKLGRTPVDFASALDSVWSFFEVSGCKRTPKSELIKLDIVKKVSQYDSTITQSPSERVHFSRPGSAYIIKTQTTFQDHNMVTAAMTGDVLAGIPEDNFTPPSYQYQPGLSVLNN</sequence>
<dbReference type="PANTHER" id="PTHR24171">
    <property type="entry name" value="ANKYRIN REPEAT DOMAIN-CONTAINING PROTEIN 39-RELATED"/>
    <property type="match status" value="1"/>
</dbReference>
<reference evidence="4 5" key="1">
    <citation type="journal article" date="2013" name="Nature">
        <title>Insights into bilaterian evolution from three spiralian genomes.</title>
        <authorList>
            <person name="Simakov O."/>
            <person name="Marletaz F."/>
            <person name="Cho S.J."/>
            <person name="Edsinger-Gonzales E."/>
            <person name="Havlak P."/>
            <person name="Hellsten U."/>
            <person name="Kuo D.H."/>
            <person name="Larsson T."/>
            <person name="Lv J."/>
            <person name="Arendt D."/>
            <person name="Savage R."/>
            <person name="Osoegawa K."/>
            <person name="de Jong P."/>
            <person name="Grimwood J."/>
            <person name="Chapman J.A."/>
            <person name="Shapiro H."/>
            <person name="Aerts A."/>
            <person name="Otillar R.P."/>
            <person name="Terry A.Y."/>
            <person name="Boore J.L."/>
            <person name="Grigoriev I.V."/>
            <person name="Lindberg D.R."/>
            <person name="Seaver E.C."/>
            <person name="Weisblat D.A."/>
            <person name="Putnam N.H."/>
            <person name="Rokhsar D.S."/>
        </authorList>
    </citation>
    <scope>NUCLEOTIDE SEQUENCE [LARGE SCALE GENOMIC DNA]</scope>
</reference>
<dbReference type="GeneID" id="20245601"/>
<dbReference type="OrthoDB" id="194358at2759"/>
<dbReference type="HOGENOM" id="CLU_000134_28_0_1"/>
<dbReference type="RefSeq" id="XP_009045468.1">
    <property type="nucleotide sequence ID" value="XM_009047220.1"/>
</dbReference>
<feature type="repeat" description="ANK" evidence="3">
    <location>
        <begin position="33"/>
        <end position="65"/>
    </location>
</feature>
<dbReference type="KEGG" id="lgi:LOTGIDRAFT_203408"/>
<gene>
    <name evidence="4" type="ORF">LOTGIDRAFT_203408</name>
</gene>
<dbReference type="InterPro" id="IPR002110">
    <property type="entry name" value="Ankyrin_rpt"/>
</dbReference>
<dbReference type="Gene3D" id="1.25.40.20">
    <property type="entry name" value="Ankyrin repeat-containing domain"/>
    <property type="match status" value="1"/>
</dbReference>
<dbReference type="AlphaFoldDB" id="V4B9D8"/>
<name>V4B9D8_LOTGI</name>
<feature type="repeat" description="ANK" evidence="3">
    <location>
        <begin position="1"/>
        <end position="31"/>
    </location>
</feature>
<keyword evidence="2 3" id="KW-0040">ANK repeat</keyword>
<evidence type="ECO:0000256" key="1">
    <source>
        <dbReference type="ARBA" id="ARBA00022737"/>
    </source>
</evidence>
<dbReference type="SUPFAM" id="SSF48403">
    <property type="entry name" value="Ankyrin repeat"/>
    <property type="match status" value="1"/>
</dbReference>
<accession>V4B9D8</accession>
<keyword evidence="1" id="KW-0677">Repeat</keyword>
<dbReference type="EMBL" id="KB199905">
    <property type="protein sequence ID" value="ESP03986.1"/>
    <property type="molecule type" value="Genomic_DNA"/>
</dbReference>
<evidence type="ECO:0000256" key="2">
    <source>
        <dbReference type="ARBA" id="ARBA00023043"/>
    </source>
</evidence>
<dbReference type="PROSITE" id="PS50297">
    <property type="entry name" value="ANK_REP_REGION"/>
    <property type="match status" value="2"/>
</dbReference>
<evidence type="ECO:0000256" key="3">
    <source>
        <dbReference type="PROSITE-ProRule" id="PRU00023"/>
    </source>
</evidence>
<keyword evidence="5" id="KW-1185">Reference proteome</keyword>
<dbReference type="Pfam" id="PF12796">
    <property type="entry name" value="Ank_2"/>
    <property type="match status" value="1"/>
</dbReference>
<proteinExistence type="predicted"/>
<dbReference type="PANTHER" id="PTHR24171:SF9">
    <property type="entry name" value="ANKYRIN REPEAT DOMAIN-CONTAINING PROTEIN 39"/>
    <property type="match status" value="1"/>
</dbReference>
<dbReference type="InterPro" id="IPR036770">
    <property type="entry name" value="Ankyrin_rpt-contain_sf"/>
</dbReference>